<comment type="caution">
    <text evidence="2">The sequence shown here is derived from an EMBL/GenBank/DDBJ whole genome shotgun (WGS) entry which is preliminary data.</text>
</comment>
<dbReference type="AlphaFoldDB" id="A0AB34G4G2"/>
<evidence type="ECO:0000313" key="3">
    <source>
        <dbReference type="Proteomes" id="UP001163105"/>
    </source>
</evidence>
<organism evidence="2 3">
    <name type="scientific">Purpureocillium lavendulum</name>
    <dbReference type="NCBI Taxonomy" id="1247861"/>
    <lineage>
        <taxon>Eukaryota</taxon>
        <taxon>Fungi</taxon>
        <taxon>Dikarya</taxon>
        <taxon>Ascomycota</taxon>
        <taxon>Pezizomycotina</taxon>
        <taxon>Sordariomycetes</taxon>
        <taxon>Hypocreomycetidae</taxon>
        <taxon>Hypocreales</taxon>
        <taxon>Ophiocordycipitaceae</taxon>
        <taxon>Purpureocillium</taxon>
    </lineage>
</organism>
<keyword evidence="3" id="KW-1185">Reference proteome</keyword>
<feature type="compositionally biased region" description="Basic and acidic residues" evidence="1">
    <location>
        <begin position="408"/>
        <end position="422"/>
    </location>
</feature>
<sequence length="519" mass="57958">MEHRTSTNRFACTVVVNGKLVPGYDSNTVKRMGCGSFAGLRSECCLNLGRFTVPSATIHFKIRHANQIEIFRIWTIPLSGQAGDLEVEHLNTEDANFITELLTWTDMDLGNLESAIRATDDSLAEGLRTSDKICDGLDGDSATQPAAEFCKLSSTVRCISMRCQNSQGLVWDLASFDQKQKFTALGKAASRIRDCLNREKVKSIGIYFWSGTSFEMSWLHKLQDISSYMAPYAEILTKMRDRQSHLDLGFNNFVMPPADDRPKHPILSQHAFLSDVQRSVLLVGHAVEEQEMLLERMGKAANFDFQVTVISDPFSKWQPTDSDMNTFGVPADGQVCHQWFVLDMANNDGSQYICNVGDKCTFYLPNVPVQPRAAPLASLTGNEVPKVTQWLAAQLDHAFDEAEAESQPLRRDAEAARQNGDEKAANLKEQEASALQDHHYEYLAGCAFFRILRRPLPEAVIQFPDQPTDVQRAKSALVLAAANKRQPGEDNIAFYNRLQQFVQTTATNTVKEENECGEA</sequence>
<protein>
    <submittedName>
        <fullName evidence="2">2OG-Fe(II) oxygenase</fullName>
    </submittedName>
</protein>
<accession>A0AB34G4G2</accession>
<feature type="region of interest" description="Disordered" evidence="1">
    <location>
        <begin position="403"/>
        <end position="422"/>
    </location>
</feature>
<evidence type="ECO:0000256" key="1">
    <source>
        <dbReference type="SAM" id="MobiDB-lite"/>
    </source>
</evidence>
<name>A0AB34G4G2_9HYPO</name>
<evidence type="ECO:0000313" key="2">
    <source>
        <dbReference type="EMBL" id="KAJ6446502.1"/>
    </source>
</evidence>
<gene>
    <name evidence="2" type="ORF">O9K51_01275</name>
</gene>
<dbReference type="Proteomes" id="UP001163105">
    <property type="component" value="Unassembled WGS sequence"/>
</dbReference>
<dbReference type="EMBL" id="JAQHRD010000001">
    <property type="protein sequence ID" value="KAJ6446502.1"/>
    <property type="molecule type" value="Genomic_DNA"/>
</dbReference>
<reference evidence="2" key="1">
    <citation type="submission" date="2023-01" db="EMBL/GenBank/DDBJ databases">
        <title>The growth and conidiation of Purpureocillium lavendulum are regulated by nitrogen source and histone H3K14 acetylation.</title>
        <authorList>
            <person name="Tang P."/>
            <person name="Han J."/>
            <person name="Zhang C."/>
            <person name="Tang P."/>
            <person name="Qi F."/>
            <person name="Zhang K."/>
            <person name="Liang L."/>
        </authorList>
    </citation>
    <scope>NUCLEOTIDE SEQUENCE</scope>
    <source>
        <strain evidence="2">YMF1.00683</strain>
    </source>
</reference>
<proteinExistence type="predicted"/>